<evidence type="ECO:0000256" key="2">
    <source>
        <dbReference type="ARBA" id="ARBA00022980"/>
    </source>
</evidence>
<dbReference type="Gene3D" id="2.30.30.790">
    <property type="match status" value="1"/>
</dbReference>
<dbReference type="PIRSF" id="PIRSF002191">
    <property type="entry name" value="Ribosomal_L19"/>
    <property type="match status" value="1"/>
</dbReference>
<comment type="caution">
    <text evidence="7">The sequence shown here is derived from an EMBL/GenBank/DDBJ whole genome shotgun (WGS) entry which is preliminary data.</text>
</comment>
<dbReference type="PANTHER" id="PTHR15680:SF9">
    <property type="entry name" value="LARGE RIBOSOMAL SUBUNIT PROTEIN BL19M"/>
    <property type="match status" value="1"/>
</dbReference>
<reference evidence="7 8" key="1">
    <citation type="submission" date="2016-02" db="EMBL/GenBank/DDBJ databases">
        <authorList>
            <person name="Wen L."/>
            <person name="He K."/>
            <person name="Yang H."/>
        </authorList>
    </citation>
    <scope>NUCLEOTIDE SEQUENCE [LARGE SCALE GENOMIC DNA]</scope>
    <source>
        <strain evidence="7 8">CV41</strain>
    </source>
</reference>
<organism evidence="7 8">
    <name type="scientific">Cephaloticoccus capnophilus</name>
    <dbReference type="NCBI Taxonomy" id="1548208"/>
    <lineage>
        <taxon>Bacteria</taxon>
        <taxon>Pseudomonadati</taxon>
        <taxon>Verrucomicrobiota</taxon>
        <taxon>Opitutia</taxon>
        <taxon>Opitutales</taxon>
        <taxon>Opitutaceae</taxon>
        <taxon>Cephaloticoccus</taxon>
    </lineage>
</organism>
<evidence type="ECO:0000256" key="1">
    <source>
        <dbReference type="ARBA" id="ARBA00005781"/>
    </source>
</evidence>
<evidence type="ECO:0000256" key="4">
    <source>
        <dbReference type="ARBA" id="ARBA00035171"/>
    </source>
</evidence>
<evidence type="ECO:0000256" key="6">
    <source>
        <dbReference type="RuleBase" id="RU000559"/>
    </source>
</evidence>
<dbReference type="GO" id="GO:0006412">
    <property type="term" value="P:translation"/>
    <property type="evidence" value="ECO:0007669"/>
    <property type="project" value="UniProtKB-UniRule"/>
</dbReference>
<dbReference type="Pfam" id="PF01245">
    <property type="entry name" value="Ribosomal_L19"/>
    <property type="match status" value="1"/>
</dbReference>
<dbReference type="RefSeq" id="WP_068712829.1">
    <property type="nucleotide sequence ID" value="NZ_LSZP01000053.1"/>
</dbReference>
<dbReference type="OrthoDB" id="9803541at2"/>
<keyword evidence="2 5" id="KW-0689">Ribosomal protein</keyword>
<dbReference type="InterPro" id="IPR008991">
    <property type="entry name" value="Translation_prot_SH3-like_sf"/>
</dbReference>
<dbReference type="GO" id="GO:0022625">
    <property type="term" value="C:cytosolic large ribosomal subunit"/>
    <property type="evidence" value="ECO:0007669"/>
    <property type="project" value="TreeGrafter"/>
</dbReference>
<evidence type="ECO:0000256" key="3">
    <source>
        <dbReference type="ARBA" id="ARBA00023274"/>
    </source>
</evidence>
<dbReference type="HAMAP" id="MF_00402">
    <property type="entry name" value="Ribosomal_bL19"/>
    <property type="match status" value="1"/>
</dbReference>
<evidence type="ECO:0000256" key="5">
    <source>
        <dbReference type="HAMAP-Rule" id="MF_00402"/>
    </source>
</evidence>
<keyword evidence="8" id="KW-1185">Reference proteome</keyword>
<dbReference type="NCBIfam" id="TIGR01024">
    <property type="entry name" value="rplS_bact"/>
    <property type="match status" value="1"/>
</dbReference>
<dbReference type="Proteomes" id="UP000071392">
    <property type="component" value="Unassembled WGS sequence"/>
</dbReference>
<dbReference type="InterPro" id="IPR038657">
    <property type="entry name" value="Ribosomal_bL19_sf"/>
</dbReference>
<dbReference type="EMBL" id="LSZP01000053">
    <property type="protein sequence ID" value="KXU34533.1"/>
    <property type="molecule type" value="Genomic_DNA"/>
</dbReference>
<evidence type="ECO:0000313" key="8">
    <source>
        <dbReference type="Proteomes" id="UP000071392"/>
    </source>
</evidence>
<dbReference type="SUPFAM" id="SSF50104">
    <property type="entry name" value="Translation proteins SH3-like domain"/>
    <property type="match status" value="1"/>
</dbReference>
<proteinExistence type="inferred from homology"/>
<dbReference type="PRINTS" id="PR00061">
    <property type="entry name" value="RIBOSOMALL19"/>
</dbReference>
<dbReference type="PANTHER" id="PTHR15680">
    <property type="entry name" value="RIBOSOMAL PROTEIN L19"/>
    <property type="match status" value="1"/>
</dbReference>
<dbReference type="STRING" id="1548208.AXK12_07210"/>
<comment type="function">
    <text evidence="5 6">This protein is located at the 30S-50S ribosomal subunit interface and may play a role in the structure and function of the aminoacyl-tRNA binding site.</text>
</comment>
<keyword evidence="3 5" id="KW-0687">Ribonucleoprotein</keyword>
<sequence>MNPIVKEITATQIKAQLPQFRVGDGVKVHTKVREGDKERVQIFAGIVIARKGAGIQETFTVRRISYGEGVEKVFPVHSPNVAKIEIDRQSEPMRARLYYLRKRKGKAAMAIREVRAEKRTRA</sequence>
<dbReference type="InterPro" id="IPR001857">
    <property type="entry name" value="Ribosomal_bL19"/>
</dbReference>
<name>A0A139SJ21_9BACT</name>
<accession>A0A139SJ21</accession>
<dbReference type="AlphaFoldDB" id="A0A139SJ21"/>
<gene>
    <name evidence="5" type="primary">rplS</name>
    <name evidence="7" type="ORF">AXK12_07210</name>
</gene>
<dbReference type="GO" id="GO:0003735">
    <property type="term" value="F:structural constituent of ribosome"/>
    <property type="evidence" value="ECO:0007669"/>
    <property type="project" value="InterPro"/>
</dbReference>
<comment type="similarity">
    <text evidence="1 5 6">Belongs to the bacterial ribosomal protein bL19 family.</text>
</comment>
<evidence type="ECO:0000313" key="7">
    <source>
        <dbReference type="EMBL" id="KXU34533.1"/>
    </source>
</evidence>
<protein>
    <recommendedName>
        <fullName evidence="4 5">Large ribosomal subunit protein bL19</fullName>
    </recommendedName>
</protein>